<dbReference type="PANTHER" id="PTHR11669">
    <property type="entry name" value="REPLICATION FACTOR C / DNA POLYMERASE III GAMMA-TAU SUBUNIT"/>
    <property type="match status" value="1"/>
</dbReference>
<keyword evidence="5" id="KW-0862">Zinc</keyword>
<dbReference type="Gene3D" id="1.10.8.60">
    <property type="match status" value="1"/>
</dbReference>
<dbReference type="InterPro" id="IPR012763">
    <property type="entry name" value="DNA_pol_III_sug/sutau_N"/>
</dbReference>
<keyword evidence="7" id="KW-0175">Coiled coil</keyword>
<dbReference type="SUPFAM" id="SSF52540">
    <property type="entry name" value="P-loop containing nucleoside triphosphate hydrolases"/>
    <property type="match status" value="1"/>
</dbReference>
<dbReference type="GO" id="GO:0009536">
    <property type="term" value="C:plastid"/>
    <property type="evidence" value="ECO:0007669"/>
    <property type="project" value="UniProtKB-SubCell"/>
</dbReference>
<dbReference type="FunFam" id="1.10.8.60:FF:000013">
    <property type="entry name" value="DNA polymerase III subunit gamma/tau"/>
    <property type="match status" value="1"/>
</dbReference>
<dbReference type="GO" id="GO:0009360">
    <property type="term" value="C:DNA polymerase III complex"/>
    <property type="evidence" value="ECO:0007669"/>
    <property type="project" value="InterPro"/>
</dbReference>
<evidence type="ECO:0008006" key="13">
    <source>
        <dbReference type="Google" id="ProtNLM"/>
    </source>
</evidence>
<evidence type="ECO:0000259" key="9">
    <source>
        <dbReference type="Pfam" id="PF22608"/>
    </source>
</evidence>
<keyword evidence="4" id="KW-0547">Nucleotide-binding</keyword>
<dbReference type="GO" id="GO:0006261">
    <property type="term" value="P:DNA-templated DNA replication"/>
    <property type="evidence" value="ECO:0007669"/>
    <property type="project" value="TreeGrafter"/>
</dbReference>
<dbReference type="InterPro" id="IPR045085">
    <property type="entry name" value="HLD_clamp_pol_III_gamma_tau"/>
</dbReference>
<dbReference type="InterPro" id="IPR050238">
    <property type="entry name" value="DNA_Rep/Repair_Clamp_Loader"/>
</dbReference>
<dbReference type="NCBIfam" id="TIGR02397">
    <property type="entry name" value="dnaX_nterm"/>
    <property type="match status" value="1"/>
</dbReference>
<sequence>MSLKTSSSLFSCCFFSNVRQEWFLIELKLDFRLKVASFFSECCEPHCSKFSVEVMDGRRRSVDIPITRTLVALRRVKSLRDPTTNSMGKLSAFVENLNWDANSGGLGFGRNEDVSDYGPRKPNSRFVSQETPTWVGNEEYDEGVGSSHERNDEEEEEEEIDGFDLGSNGCGISSCWLGTPRLRGSNLLQDAEQKPLLSCQEPNNLTSCPETTNLYQNKFRPKMFSELVGQNAVATALMNSIANKQIHPLYLFHGPRGTGKTCASRIFAAALNCLCLSPHEEKPCGLCLERVLFFSGRRGVDVKEINCLKTNRTERVKHLVTKSAHTPPLSSRFKVFILDECHLLGEETWGVILNGNSHQHVVFVAITPDLDKLPRAVVSRAQKYYFPRLKEDDIAGRLGRICEEEGVEFDDDALMFVSRKSNGSLRDGEMMLEQLSLLGKRITMPLVYELTGAVSDEELMELLHLALSSDTCKTVKTARELMRSRIDPMQLISQLANLIMDILSGKRAIGGRFSELSEAQLSHALRILSETEKQLRTSKSQTTWLTAALVQLSSVGSSADSNEAWVGSRTVYPQEVDGRNCCSTSSSTGESLKHLATYVREGSRSCQLGMQDDKETLMSIWSRAIARCESNSLKTFLLRRGSLSSICLEQGIAVAELKFSRPVYVSTAEKSWKLIANALQQTLCCNVELRINLMGGEISRNRSVSKNPSFSLFGCSRGARHKPEFSLELGSDGSEASDFASRKAVEKCPSQRISQKEMVRRSIRDNDGNALSIGVVDNDWTPEEEKDRHRSGCFPKSVNHLKRSFSSNDSRAIRSLQQQPSRNFALSILKKTSSEAPFYAGDPRRISCSQPSNCCPGNKDIPRPSKFHCLRTVLSPFRKALGLKRHPENAHLQLVMPCPPST</sequence>
<dbReference type="GO" id="GO:0003677">
    <property type="term" value="F:DNA binding"/>
    <property type="evidence" value="ECO:0007669"/>
    <property type="project" value="InterPro"/>
</dbReference>
<evidence type="ECO:0000256" key="2">
    <source>
        <dbReference type="ARBA" id="ARBA00006360"/>
    </source>
</evidence>
<dbReference type="Pfam" id="PF13177">
    <property type="entry name" value="DNA_pol3_delta2"/>
    <property type="match status" value="1"/>
</dbReference>
<dbReference type="InterPro" id="IPR027417">
    <property type="entry name" value="P-loop_NTPase"/>
</dbReference>
<keyword evidence="12" id="KW-1185">Reference proteome</keyword>
<name>A0A328DPF1_9ASTE</name>
<evidence type="ECO:0000256" key="3">
    <source>
        <dbReference type="ARBA" id="ARBA00022723"/>
    </source>
</evidence>
<gene>
    <name evidence="11" type="ORF">DM860_011283</name>
</gene>
<proteinExistence type="inferred from homology"/>
<dbReference type="Gene3D" id="3.40.50.300">
    <property type="entry name" value="P-loop containing nucleotide triphosphate hydrolases"/>
    <property type="match status" value="1"/>
</dbReference>
<dbReference type="InterPro" id="IPR008921">
    <property type="entry name" value="DNA_pol3_clamp-load_cplx_C"/>
</dbReference>
<dbReference type="InterPro" id="IPR054506">
    <property type="entry name" value="DnaA_N-like_STI"/>
</dbReference>
<evidence type="ECO:0000259" key="10">
    <source>
        <dbReference type="Pfam" id="PF23007"/>
    </source>
</evidence>
<feature type="compositionally biased region" description="Polar residues" evidence="8">
    <location>
        <begin position="125"/>
        <end position="134"/>
    </location>
</feature>
<evidence type="ECO:0000256" key="8">
    <source>
        <dbReference type="SAM" id="MobiDB-lite"/>
    </source>
</evidence>
<dbReference type="GO" id="GO:0005663">
    <property type="term" value="C:DNA replication factor C complex"/>
    <property type="evidence" value="ECO:0007669"/>
    <property type="project" value="TreeGrafter"/>
</dbReference>
<dbReference type="CDD" id="cd18137">
    <property type="entry name" value="HLD_clamp_pol_III_gamma_tau"/>
    <property type="match status" value="1"/>
</dbReference>
<evidence type="ECO:0000256" key="5">
    <source>
        <dbReference type="ARBA" id="ARBA00022833"/>
    </source>
</evidence>
<dbReference type="Proteomes" id="UP000249390">
    <property type="component" value="Unassembled WGS sequence"/>
</dbReference>
<dbReference type="GO" id="GO:0003689">
    <property type="term" value="F:DNA clamp loader activity"/>
    <property type="evidence" value="ECO:0007669"/>
    <property type="project" value="TreeGrafter"/>
</dbReference>
<dbReference type="PANTHER" id="PTHR11669:SF0">
    <property type="entry name" value="PROTEIN STICHEL-LIKE 2"/>
    <property type="match status" value="1"/>
</dbReference>
<accession>A0A328DPF1</accession>
<dbReference type="GO" id="GO:0006281">
    <property type="term" value="P:DNA repair"/>
    <property type="evidence" value="ECO:0007669"/>
    <property type="project" value="TreeGrafter"/>
</dbReference>
<dbReference type="AlphaFoldDB" id="A0A328DPF1"/>
<comment type="caution">
    <text evidence="11">The sequence shown here is derived from an EMBL/GenBank/DDBJ whole genome shotgun (WGS) entry which is preliminary data.</text>
</comment>
<evidence type="ECO:0000313" key="11">
    <source>
        <dbReference type="EMBL" id="RAL47545.1"/>
    </source>
</evidence>
<evidence type="ECO:0000313" key="12">
    <source>
        <dbReference type="Proteomes" id="UP000249390"/>
    </source>
</evidence>
<dbReference type="GO" id="GO:0003887">
    <property type="term" value="F:DNA-directed DNA polymerase activity"/>
    <property type="evidence" value="ECO:0007669"/>
    <property type="project" value="InterPro"/>
</dbReference>
<dbReference type="GO" id="GO:0005524">
    <property type="term" value="F:ATP binding"/>
    <property type="evidence" value="ECO:0007669"/>
    <property type="project" value="UniProtKB-KW"/>
</dbReference>
<reference evidence="11 12" key="1">
    <citation type="submission" date="2018-06" db="EMBL/GenBank/DDBJ databases">
        <title>The Genome of Cuscuta australis (Dodder) Provides Insight into the Evolution of Plant Parasitism.</title>
        <authorList>
            <person name="Liu H."/>
        </authorList>
    </citation>
    <scope>NUCLEOTIDE SEQUENCE [LARGE SCALE GENOMIC DNA]</scope>
    <source>
        <strain evidence="12">cv. Yunnan</strain>
        <tissue evidence="11">Vines</tissue>
    </source>
</reference>
<dbReference type="Pfam" id="PF22608">
    <property type="entry name" value="DNAX_ATPase_lid"/>
    <property type="match status" value="1"/>
</dbReference>
<comment type="similarity">
    <text evidence="2">Belongs to the DnaX/STICHEL family.</text>
</comment>
<evidence type="ECO:0000256" key="1">
    <source>
        <dbReference type="ARBA" id="ARBA00004474"/>
    </source>
</evidence>
<feature type="compositionally biased region" description="Acidic residues" evidence="8">
    <location>
        <begin position="152"/>
        <end position="162"/>
    </location>
</feature>
<dbReference type="SUPFAM" id="SSF48019">
    <property type="entry name" value="post-AAA+ oligomerization domain-like"/>
    <property type="match status" value="1"/>
</dbReference>
<comment type="subcellular location">
    <subcellularLocation>
        <location evidence="1">Plastid</location>
    </subcellularLocation>
</comment>
<evidence type="ECO:0000256" key="4">
    <source>
        <dbReference type="ARBA" id="ARBA00022741"/>
    </source>
</evidence>
<dbReference type="Pfam" id="PF23007">
    <property type="entry name" value="DnaA_N-like_STI"/>
    <property type="match status" value="1"/>
</dbReference>
<dbReference type="GO" id="GO:0046872">
    <property type="term" value="F:metal ion binding"/>
    <property type="evidence" value="ECO:0007669"/>
    <property type="project" value="UniProtKB-KW"/>
</dbReference>
<organism evidence="11 12">
    <name type="scientific">Cuscuta australis</name>
    <dbReference type="NCBI Taxonomy" id="267555"/>
    <lineage>
        <taxon>Eukaryota</taxon>
        <taxon>Viridiplantae</taxon>
        <taxon>Streptophyta</taxon>
        <taxon>Embryophyta</taxon>
        <taxon>Tracheophyta</taxon>
        <taxon>Spermatophyta</taxon>
        <taxon>Magnoliopsida</taxon>
        <taxon>eudicotyledons</taxon>
        <taxon>Gunneridae</taxon>
        <taxon>Pentapetalae</taxon>
        <taxon>asterids</taxon>
        <taxon>lamiids</taxon>
        <taxon>Solanales</taxon>
        <taxon>Convolvulaceae</taxon>
        <taxon>Cuscuteae</taxon>
        <taxon>Cuscuta</taxon>
        <taxon>Cuscuta subgen. Grammica</taxon>
        <taxon>Cuscuta sect. Cleistogrammica</taxon>
    </lineage>
</organism>
<evidence type="ECO:0000256" key="6">
    <source>
        <dbReference type="ARBA" id="ARBA00022840"/>
    </source>
</evidence>
<feature type="domain" description="DNA polymerase III subunit gamma/tau helical lid" evidence="9">
    <location>
        <begin position="394"/>
        <end position="434"/>
    </location>
</feature>
<feature type="region of interest" description="Disordered" evidence="8">
    <location>
        <begin position="119"/>
        <end position="165"/>
    </location>
</feature>
<protein>
    <recommendedName>
        <fullName evidence="13">AAA+ ATPase domain-containing protein</fullName>
    </recommendedName>
</protein>
<feature type="domain" description="STICHEL DnaA-N-like alpha-beta" evidence="10">
    <location>
        <begin position="611"/>
        <end position="693"/>
    </location>
</feature>
<keyword evidence="3" id="KW-0479">Metal-binding</keyword>
<keyword evidence="6" id="KW-0067">ATP-binding</keyword>
<evidence type="ECO:0000256" key="7">
    <source>
        <dbReference type="ARBA" id="ARBA00023054"/>
    </source>
</evidence>
<dbReference type="EMBL" id="NQVE01000114">
    <property type="protein sequence ID" value="RAL47545.1"/>
    <property type="molecule type" value="Genomic_DNA"/>
</dbReference>